<sequence length="430" mass="48708">MVPFSADVSLVCGLPLSFESKFQRIRTELTFWPGSLKDQPSQEDIVICPDLGGKYQCRICSKYFPCHEPYQHHVTKHGEAIKHIYTKSRQLNPTKSDIRAYHGVYCHRGIHYVRVTISEFFGSTSSIRKIDEEDVLTFGDFHEKKFNSTEIYNYTLERMEEFDSRCCRRIPNTTVVRTLRRLSSHAKTNPIQFSPKNILKLLRSCFACIPTPRWLRPRHWPSIPDPRATSLYPSTEATTTNNAHLLVTDDLISIESQPVSWKSLGHRQDSARPAYSYPSSPTVPQTALVEATPTYAATGQLRISPPFQATNFLPESVTGIVAVGSFCSTSNGVRGHKVLVATWSDTVMLLQQVDLDALLSHERLMNQLQDIVGEQAFGELLKFQDKCMDILEPVYRGILPDDLPIRVGEELSLEKCSPMLLAHVNNCIHI</sequence>
<dbReference type="EMBL" id="KB908814">
    <property type="protein sequence ID" value="EOA83913.1"/>
    <property type="molecule type" value="Genomic_DNA"/>
</dbReference>
<evidence type="ECO:0000313" key="2">
    <source>
        <dbReference type="EMBL" id="EOA83913.1"/>
    </source>
</evidence>
<dbReference type="PROSITE" id="PS00028">
    <property type="entry name" value="ZINC_FINGER_C2H2_1"/>
    <property type="match status" value="1"/>
</dbReference>
<dbReference type="RefSeq" id="XP_008028085.1">
    <property type="nucleotide sequence ID" value="XM_008029894.1"/>
</dbReference>
<reference evidence="2 3" key="1">
    <citation type="journal article" date="2012" name="PLoS Pathog.">
        <title>Diverse lifestyles and strategies of plant pathogenesis encoded in the genomes of eighteen Dothideomycetes fungi.</title>
        <authorList>
            <person name="Ohm R.A."/>
            <person name="Feau N."/>
            <person name="Henrissat B."/>
            <person name="Schoch C.L."/>
            <person name="Horwitz B.A."/>
            <person name="Barry K.W."/>
            <person name="Condon B.J."/>
            <person name="Copeland A.C."/>
            <person name="Dhillon B."/>
            <person name="Glaser F."/>
            <person name="Hesse C.N."/>
            <person name="Kosti I."/>
            <person name="LaButti K."/>
            <person name="Lindquist E.A."/>
            <person name="Lucas S."/>
            <person name="Salamov A.A."/>
            <person name="Bradshaw R.E."/>
            <person name="Ciuffetti L."/>
            <person name="Hamelin R.C."/>
            <person name="Kema G.H.J."/>
            <person name="Lawrence C."/>
            <person name="Scott J.A."/>
            <person name="Spatafora J.W."/>
            <person name="Turgeon B.G."/>
            <person name="de Wit P.J.G.M."/>
            <person name="Zhong S."/>
            <person name="Goodwin S.B."/>
            <person name="Grigoriev I.V."/>
        </authorList>
    </citation>
    <scope>NUCLEOTIDE SEQUENCE [LARGE SCALE GENOMIC DNA]</scope>
    <source>
        <strain evidence="3">28A</strain>
    </source>
</reference>
<keyword evidence="3" id="KW-1185">Reference proteome</keyword>
<protein>
    <recommendedName>
        <fullName evidence="1">C2H2-type domain-containing protein</fullName>
    </recommendedName>
</protein>
<dbReference type="AlphaFoldDB" id="R0JS19"/>
<accession>R0JS19</accession>
<dbReference type="InterPro" id="IPR013087">
    <property type="entry name" value="Znf_C2H2_type"/>
</dbReference>
<reference evidence="2 3" key="2">
    <citation type="journal article" date="2013" name="PLoS Genet.">
        <title>Comparative genome structure, secondary metabolite, and effector coding capacity across Cochliobolus pathogens.</title>
        <authorList>
            <person name="Condon B.J."/>
            <person name="Leng Y."/>
            <person name="Wu D."/>
            <person name="Bushley K.E."/>
            <person name="Ohm R.A."/>
            <person name="Otillar R."/>
            <person name="Martin J."/>
            <person name="Schackwitz W."/>
            <person name="Grimwood J."/>
            <person name="MohdZainudin N."/>
            <person name="Xue C."/>
            <person name="Wang R."/>
            <person name="Manning V.A."/>
            <person name="Dhillon B."/>
            <person name="Tu Z.J."/>
            <person name="Steffenson B.J."/>
            <person name="Salamov A."/>
            <person name="Sun H."/>
            <person name="Lowry S."/>
            <person name="LaButti K."/>
            <person name="Han J."/>
            <person name="Copeland A."/>
            <person name="Lindquist E."/>
            <person name="Barry K."/>
            <person name="Schmutz J."/>
            <person name="Baker S.E."/>
            <person name="Ciuffetti L.M."/>
            <person name="Grigoriev I.V."/>
            <person name="Zhong S."/>
            <person name="Turgeon B.G."/>
        </authorList>
    </citation>
    <scope>NUCLEOTIDE SEQUENCE [LARGE SCALE GENOMIC DNA]</scope>
    <source>
        <strain evidence="3">28A</strain>
    </source>
</reference>
<feature type="domain" description="C2H2-type" evidence="1">
    <location>
        <begin position="57"/>
        <end position="77"/>
    </location>
</feature>
<dbReference type="HOGENOM" id="CLU_781120_0_0_1"/>
<gene>
    <name evidence="2" type="ORF">SETTUDRAFT_32924</name>
</gene>
<dbReference type="Proteomes" id="UP000016935">
    <property type="component" value="Unassembled WGS sequence"/>
</dbReference>
<dbReference type="GeneID" id="19403713"/>
<evidence type="ECO:0000313" key="3">
    <source>
        <dbReference type="Proteomes" id="UP000016935"/>
    </source>
</evidence>
<evidence type="ECO:0000259" key="1">
    <source>
        <dbReference type="PROSITE" id="PS00028"/>
    </source>
</evidence>
<organism evidence="2 3">
    <name type="scientific">Exserohilum turcicum (strain 28A)</name>
    <name type="common">Northern leaf blight fungus</name>
    <name type="synonym">Setosphaeria turcica</name>
    <dbReference type="NCBI Taxonomy" id="671987"/>
    <lineage>
        <taxon>Eukaryota</taxon>
        <taxon>Fungi</taxon>
        <taxon>Dikarya</taxon>
        <taxon>Ascomycota</taxon>
        <taxon>Pezizomycotina</taxon>
        <taxon>Dothideomycetes</taxon>
        <taxon>Pleosporomycetidae</taxon>
        <taxon>Pleosporales</taxon>
        <taxon>Pleosporineae</taxon>
        <taxon>Pleosporaceae</taxon>
        <taxon>Exserohilum</taxon>
    </lineage>
</organism>
<name>R0JS19_EXST2</name>
<proteinExistence type="predicted"/>
<dbReference type="OrthoDB" id="3670965at2759"/>